<accession>A0A1I0V2H5</accession>
<sequence length="76" mass="9474">MKTDVYFRVMDKEKIWFRKVTISHENAINTDLRRLVDWDFRYKVDQITKEEYINRSLPTEKMKDINGEEYYQFKLC</sequence>
<dbReference type="RefSeq" id="WP_090037662.1">
    <property type="nucleotide sequence ID" value="NZ_FOKI01000001.1"/>
</dbReference>
<gene>
    <name evidence="1" type="ORF">SAMN04488528_1001113</name>
</gene>
<proteinExistence type="predicted"/>
<name>A0A1I0V2H5_9CLOT</name>
<protein>
    <submittedName>
        <fullName evidence="1">Uncharacterized protein</fullName>
    </submittedName>
</protein>
<keyword evidence="2" id="KW-1185">Reference proteome</keyword>
<organism evidence="1 2">
    <name type="scientific">Clostridium frigidicarnis</name>
    <dbReference type="NCBI Taxonomy" id="84698"/>
    <lineage>
        <taxon>Bacteria</taxon>
        <taxon>Bacillati</taxon>
        <taxon>Bacillota</taxon>
        <taxon>Clostridia</taxon>
        <taxon>Eubacteriales</taxon>
        <taxon>Clostridiaceae</taxon>
        <taxon>Clostridium</taxon>
    </lineage>
</organism>
<evidence type="ECO:0000313" key="2">
    <source>
        <dbReference type="Proteomes" id="UP000198619"/>
    </source>
</evidence>
<dbReference type="AlphaFoldDB" id="A0A1I0V2H5"/>
<dbReference type="EMBL" id="FOKI01000001">
    <property type="protein sequence ID" value="SFA70515.1"/>
    <property type="molecule type" value="Genomic_DNA"/>
</dbReference>
<dbReference type="STRING" id="84698.SAMN04488528_1001113"/>
<dbReference type="Proteomes" id="UP000198619">
    <property type="component" value="Unassembled WGS sequence"/>
</dbReference>
<reference evidence="1 2" key="1">
    <citation type="submission" date="2016-10" db="EMBL/GenBank/DDBJ databases">
        <authorList>
            <person name="de Groot N.N."/>
        </authorList>
    </citation>
    <scope>NUCLEOTIDE SEQUENCE [LARGE SCALE GENOMIC DNA]</scope>
    <source>
        <strain evidence="1 2">DSM 12271</strain>
    </source>
</reference>
<evidence type="ECO:0000313" key="1">
    <source>
        <dbReference type="EMBL" id="SFA70515.1"/>
    </source>
</evidence>